<protein>
    <recommendedName>
        <fullName evidence="3">PA14 domain-containing protein</fullName>
    </recommendedName>
</protein>
<evidence type="ECO:0000313" key="1">
    <source>
        <dbReference type="EMBL" id="AOO15265.1"/>
    </source>
</evidence>
<evidence type="ECO:0008006" key="3">
    <source>
        <dbReference type="Google" id="ProtNLM"/>
    </source>
</evidence>
<proteinExistence type="predicted"/>
<accession>A0A1D7SNK1</accession>
<gene>
    <name evidence="1" type="ORF">Np140310_207</name>
</gene>
<reference evidence="1 2" key="1">
    <citation type="journal article" date="2016" name="Environ. Microbiol.">
        <title>Genomic diversification of marine cyanophages into stable ecotypes.</title>
        <authorList>
            <person name="Marston M.F."/>
            <person name="Martiny J.B."/>
        </authorList>
    </citation>
    <scope>NUCLEOTIDE SEQUENCE [LARGE SCALE GENOMIC DNA]</scope>
    <source>
        <strain evidence="1">Np_14_0310</strain>
    </source>
</reference>
<dbReference type="EMBL" id="KX349307">
    <property type="protein sequence ID" value="AOO15265.1"/>
    <property type="molecule type" value="Genomic_DNA"/>
</dbReference>
<name>A0A1D7SNK1_9CAUD</name>
<dbReference type="Proteomes" id="UP000221138">
    <property type="component" value="Segment"/>
</dbReference>
<evidence type="ECO:0000313" key="2">
    <source>
        <dbReference type="Proteomes" id="UP000221138"/>
    </source>
</evidence>
<sequence>MAYYYPEGYFGPICDAPATAEDIAFRRRPSPVEREDKDERVFVYPQDGITGEPWWTELDKTLGSIPTAIKSIKCKQTPDGSFYDCIYQYINDEFIPKQPLTPNEIIGLKDNFTFPDFTPQTCSPFDPDINIKPRTFFLADGTPVVKNTKARSSPVTFDVNASSKYVVLDSGLSVEWNSTGTALVATGSGSSNVVLRLKWDDNPSTAGTAVDTITIVDSDSTSVTWTQSGEKGQEDNIVALTAGTYNLAYTGLNSANNPINVDGDTLKLKDGESDDTNASFKIQDNSNQEFGYNQHQWNEDGRNYGVWVNPEVCTLPDITQEVTYTIDIEQTGVYGFSFGSDNRGTLVLDGTDTLFNDVGAGIFDSSWATVNQSTPHTTTRTLQRGKILLTVACTNVANEVDGDGLPTGRSYKWKDNPGGWFIKICKGGACTSSNSISGWFPSGPDTRWSDFMNTYAVFPSVTDTLSGIPQSATWNISVPATDDYVLKLSADNSATITLDGSNVLTHSDFTTDSTTTLTGLTVGAHTIGATVTNGASASGVIDNWANNPAGVAWTITRPASSTTAAVTTTTNIPNDIDAEFNSDGDIVVTGNGSGQIQLIFEWDDNPNTNGTALGQLNIAGKNFTQTTGKERGSDSYKFTATAGQTYPITISDNPNGFRLRNNNSQLCFMDRDDDDCNAKLIISSVKSTGEVSSTTSENVTTVVDESVIASSLDLSTQTVDSSNLIWHTRLASGYEYY</sequence>
<organism evidence="1 2">
    <name type="scientific">Cyanophage S-RIM12</name>
    <dbReference type="NCBI Taxonomy" id="1278402"/>
    <lineage>
        <taxon>Viruses</taxon>
        <taxon>Duplodnaviria</taxon>
        <taxon>Heunggongvirae</taxon>
        <taxon>Uroviricota</taxon>
        <taxon>Caudoviricetes</taxon>
        <taxon>Pantevenvirales</taxon>
        <taxon>Kyanoviridae</taxon>
        <taxon>Brizovirus</taxon>
        <taxon>Brizovirus syn33</taxon>
    </lineage>
</organism>